<keyword evidence="2" id="KW-1185">Reference proteome</keyword>
<accession>A0ABT5AWF1</accession>
<sequence length="60" mass="6494">MRSIVTSYLKVVGMRSLATIDQYGLISEGDLVNKWIVAIFTDAGVAVAAKIKVTVLQLLI</sequence>
<organism evidence="1 2">
    <name type="scientific">Anabaenopsis arnoldii</name>
    <dbReference type="NCBI Taxonomy" id="2152938"/>
    <lineage>
        <taxon>Bacteria</taxon>
        <taxon>Bacillati</taxon>
        <taxon>Cyanobacteriota</taxon>
        <taxon>Cyanophyceae</taxon>
        <taxon>Nostocales</taxon>
        <taxon>Nodulariaceae</taxon>
        <taxon>Anabaenopsis</taxon>
    </lineage>
</organism>
<evidence type="ECO:0000313" key="2">
    <source>
        <dbReference type="Proteomes" id="UP001212499"/>
    </source>
</evidence>
<reference evidence="1 2" key="1">
    <citation type="submission" date="2023-01" db="EMBL/GenBank/DDBJ databases">
        <title>Genomes from the Australian National Cyanobacteria Reference Collection.</title>
        <authorList>
            <person name="Willis A."/>
            <person name="Lee E.M.F."/>
        </authorList>
    </citation>
    <scope>NUCLEOTIDE SEQUENCE [LARGE SCALE GENOMIC DNA]</scope>
    <source>
        <strain evidence="1 2">CS-1033</strain>
    </source>
</reference>
<protein>
    <recommendedName>
        <fullName evidence="3">LAGLIDADG homing endonuclease</fullName>
    </recommendedName>
</protein>
<gene>
    <name evidence="1" type="ORF">PN457_15520</name>
</gene>
<comment type="caution">
    <text evidence="1">The sequence shown here is derived from an EMBL/GenBank/DDBJ whole genome shotgun (WGS) entry which is preliminary data.</text>
</comment>
<evidence type="ECO:0000313" key="1">
    <source>
        <dbReference type="EMBL" id="MDB9541048.1"/>
    </source>
</evidence>
<proteinExistence type="predicted"/>
<dbReference type="EMBL" id="JAQMUH010000178">
    <property type="protein sequence ID" value="MDB9541048.1"/>
    <property type="molecule type" value="Genomic_DNA"/>
</dbReference>
<dbReference type="Proteomes" id="UP001212499">
    <property type="component" value="Unassembled WGS sequence"/>
</dbReference>
<evidence type="ECO:0008006" key="3">
    <source>
        <dbReference type="Google" id="ProtNLM"/>
    </source>
</evidence>
<dbReference type="RefSeq" id="WP_271734313.1">
    <property type="nucleotide sequence ID" value="NZ_JANQDP010000186.1"/>
</dbReference>
<name>A0ABT5AWF1_9CYAN</name>